<feature type="transmembrane region" description="Helical" evidence="7">
    <location>
        <begin position="426"/>
        <end position="446"/>
    </location>
</feature>
<evidence type="ECO:0000256" key="1">
    <source>
        <dbReference type="ARBA" id="ARBA00004141"/>
    </source>
</evidence>
<keyword evidence="2" id="KW-0813">Transport</keyword>
<name>A0A2S6C217_9PEZI</name>
<dbReference type="PANTHER" id="PTHR19432:SF35">
    <property type="entry name" value="SOLUTE CARRIER FAMILY 45 MEMBER 3 ISOFORM X1"/>
    <property type="match status" value="1"/>
</dbReference>
<dbReference type="GO" id="GO:0008506">
    <property type="term" value="F:sucrose:proton symporter activity"/>
    <property type="evidence" value="ECO:0007669"/>
    <property type="project" value="TreeGrafter"/>
</dbReference>
<keyword evidence="3 7" id="KW-0812">Transmembrane</keyword>
<feature type="transmembrane region" description="Helical" evidence="7">
    <location>
        <begin position="564"/>
        <end position="588"/>
    </location>
</feature>
<feature type="region of interest" description="Disordered" evidence="6">
    <location>
        <begin position="1"/>
        <end position="114"/>
    </location>
</feature>
<evidence type="ECO:0000313" key="8">
    <source>
        <dbReference type="EMBL" id="PPJ53760.1"/>
    </source>
</evidence>
<evidence type="ECO:0000256" key="6">
    <source>
        <dbReference type="SAM" id="MobiDB-lite"/>
    </source>
</evidence>
<dbReference type="EMBL" id="PNEN01000576">
    <property type="protein sequence ID" value="PPJ53760.1"/>
    <property type="molecule type" value="Genomic_DNA"/>
</dbReference>
<dbReference type="AlphaFoldDB" id="A0A2S6C217"/>
<feature type="transmembrane region" description="Helical" evidence="7">
    <location>
        <begin position="540"/>
        <end position="558"/>
    </location>
</feature>
<gene>
    <name evidence="8" type="ORF">CBER1_04570</name>
</gene>
<keyword evidence="4 7" id="KW-1133">Transmembrane helix</keyword>
<comment type="caution">
    <text evidence="8">The sequence shown here is derived from an EMBL/GenBank/DDBJ whole genome shotgun (WGS) entry which is preliminary data.</text>
</comment>
<dbReference type="InterPro" id="IPR036259">
    <property type="entry name" value="MFS_trans_sf"/>
</dbReference>
<dbReference type="Proteomes" id="UP000237631">
    <property type="component" value="Unassembled WGS sequence"/>
</dbReference>
<keyword evidence="9" id="KW-1185">Reference proteome</keyword>
<feature type="compositionally biased region" description="Low complexity" evidence="6">
    <location>
        <begin position="1"/>
        <end position="17"/>
    </location>
</feature>
<feature type="region of interest" description="Disordered" evidence="6">
    <location>
        <begin position="452"/>
        <end position="473"/>
    </location>
</feature>
<feature type="transmembrane region" description="Helical" evidence="7">
    <location>
        <begin position="233"/>
        <end position="257"/>
    </location>
</feature>
<evidence type="ECO:0000256" key="2">
    <source>
        <dbReference type="ARBA" id="ARBA00022448"/>
    </source>
</evidence>
<feature type="transmembrane region" description="Helical" evidence="7">
    <location>
        <begin position="195"/>
        <end position="213"/>
    </location>
</feature>
<evidence type="ECO:0000313" key="9">
    <source>
        <dbReference type="Proteomes" id="UP000237631"/>
    </source>
</evidence>
<evidence type="ECO:0008006" key="10">
    <source>
        <dbReference type="Google" id="ProtNLM"/>
    </source>
</evidence>
<comment type="subcellular location">
    <subcellularLocation>
        <location evidence="1">Membrane</location>
        <topology evidence="1">Multi-pass membrane protein</topology>
    </subcellularLocation>
</comment>
<accession>A0A2S6C217</accession>
<feature type="compositionally biased region" description="Polar residues" evidence="6">
    <location>
        <begin position="18"/>
        <end position="32"/>
    </location>
</feature>
<protein>
    <recommendedName>
        <fullName evidence="10">Major facilitator superfamily (MFS) profile domain-containing protein</fullName>
    </recommendedName>
</protein>
<dbReference type="Gene3D" id="1.20.1250.20">
    <property type="entry name" value="MFS general substrate transporter like domains"/>
    <property type="match status" value="1"/>
</dbReference>
<feature type="compositionally biased region" description="Polar residues" evidence="6">
    <location>
        <begin position="40"/>
        <end position="54"/>
    </location>
</feature>
<evidence type="ECO:0000256" key="5">
    <source>
        <dbReference type="ARBA" id="ARBA00023136"/>
    </source>
</evidence>
<dbReference type="SUPFAM" id="SSF103473">
    <property type="entry name" value="MFS general substrate transporter"/>
    <property type="match status" value="2"/>
</dbReference>
<feature type="transmembrane region" description="Helical" evidence="7">
    <location>
        <begin position="310"/>
        <end position="332"/>
    </location>
</feature>
<dbReference type="OrthoDB" id="28755at2759"/>
<feature type="transmembrane region" description="Helical" evidence="7">
    <location>
        <begin position="123"/>
        <end position="141"/>
    </location>
</feature>
<feature type="transmembrane region" description="Helical" evidence="7">
    <location>
        <begin position="153"/>
        <end position="174"/>
    </location>
</feature>
<dbReference type="GO" id="GO:0005886">
    <property type="term" value="C:plasma membrane"/>
    <property type="evidence" value="ECO:0007669"/>
    <property type="project" value="TreeGrafter"/>
</dbReference>
<feature type="transmembrane region" description="Helical" evidence="7">
    <location>
        <begin position="278"/>
        <end position="298"/>
    </location>
</feature>
<dbReference type="PANTHER" id="PTHR19432">
    <property type="entry name" value="SUGAR TRANSPORTER"/>
    <property type="match status" value="1"/>
</dbReference>
<sequence>MEHSPSPSSSEASRRGSQTNTTAENISSNSKHVQFRKDSTSSATLDESPRSSLSKPRPNGGSMRYSVDGKNDALNEQSPLLPARTSEDDGKVPHLPSIYGEDRRSSESWTAEEGTNEKSKSSWYLLALTIAFGGLQIAWSVELSNGSPYLLSLGITKSLLAFVWIAGPLSGTLVQPYVGIKSDRCRSRFGKRRPFMVGGAIATIISLLILAWTRELVGGFLAVFGVARDSQGTKTVAIVLAVIMVYVLDFSINVIQAGLRAFVVDNAPTHQQDTANAWASRLLGIGNIIGYLFGYANLPKYLWFFGDTQFKVLCVIASIGLGGTLVISCFFVSERDPRLDGQPAKYETGVIAFFKELWVSVRRLPPQIKAVCIVQLAAWVGWFPYLFYITTYIGGIYVDSQLRANPDMTDKEIDEAYEHGTRVGTFALLVYAIVSFSASVIIPWLIPSSYKPPEPQPRTPMTASPTMARTPRAVRADDEDSEGYFDIQPETPMMPATPHGGATLFESGHTASPASHRVWLLRAKRRLPNLEIQWLTMRRAWMLSHVLFAILTWLTLLVHNTTTATILAGLVGIPWAMTMWAPFALIAAEVSKRDRIRRGRIAPPLTRDGELLARGEDDAADQAGVVLGIHNVAVAAPQVVATLVSSAIFKALQKPRGTIGDDSVGWVLRFGGLLALVAAWLTRRVREEGEEDDHKPHW</sequence>
<reference evidence="9" key="1">
    <citation type="journal article" date="2017" name="bioRxiv">
        <title>Conservation of a gene cluster reveals novel cercosporin biosynthetic mechanisms and extends production to the genus Colletotrichum.</title>
        <authorList>
            <person name="de Jonge R."/>
            <person name="Ebert M.K."/>
            <person name="Huitt-Roehl C.R."/>
            <person name="Pal P."/>
            <person name="Suttle J.C."/>
            <person name="Spanner R.E."/>
            <person name="Neubauer J.D."/>
            <person name="Jurick W.M.II."/>
            <person name="Stott K.A."/>
            <person name="Secor G.A."/>
            <person name="Thomma B.P.H.J."/>
            <person name="Van de Peer Y."/>
            <person name="Townsend C.A."/>
            <person name="Bolton M.D."/>
        </authorList>
    </citation>
    <scope>NUCLEOTIDE SEQUENCE [LARGE SCALE GENOMIC DNA]</scope>
    <source>
        <strain evidence="9">CBS538.71</strain>
    </source>
</reference>
<evidence type="ECO:0000256" key="7">
    <source>
        <dbReference type="SAM" id="Phobius"/>
    </source>
</evidence>
<proteinExistence type="predicted"/>
<evidence type="ECO:0000256" key="4">
    <source>
        <dbReference type="ARBA" id="ARBA00022989"/>
    </source>
</evidence>
<keyword evidence="5 7" id="KW-0472">Membrane</keyword>
<organism evidence="8 9">
    <name type="scientific">Cercospora berteroae</name>
    <dbReference type="NCBI Taxonomy" id="357750"/>
    <lineage>
        <taxon>Eukaryota</taxon>
        <taxon>Fungi</taxon>
        <taxon>Dikarya</taxon>
        <taxon>Ascomycota</taxon>
        <taxon>Pezizomycotina</taxon>
        <taxon>Dothideomycetes</taxon>
        <taxon>Dothideomycetidae</taxon>
        <taxon>Mycosphaerellales</taxon>
        <taxon>Mycosphaerellaceae</taxon>
        <taxon>Cercospora</taxon>
    </lineage>
</organism>
<feature type="transmembrane region" description="Helical" evidence="7">
    <location>
        <begin position="370"/>
        <end position="398"/>
    </location>
</feature>
<evidence type="ECO:0000256" key="3">
    <source>
        <dbReference type="ARBA" id="ARBA00022692"/>
    </source>
</evidence>